<keyword evidence="7 9" id="KW-0479">Metal-binding</keyword>
<comment type="cofactor">
    <cofactor evidence="7 9">
        <name>Mg(2+)</name>
        <dbReference type="ChEBI" id="CHEBI:18420"/>
    </cofactor>
</comment>
<evidence type="ECO:0000256" key="5">
    <source>
        <dbReference type="ARBA" id="ARBA00022989"/>
    </source>
</evidence>
<dbReference type="InterPro" id="IPR000715">
    <property type="entry name" value="Glycosyl_transferase_4"/>
</dbReference>
<keyword evidence="7" id="KW-0961">Cell wall biogenesis/degradation</keyword>
<feature type="transmembrane region" description="Helical" evidence="7">
    <location>
        <begin position="149"/>
        <end position="168"/>
    </location>
</feature>
<comment type="similarity">
    <text evidence="2 7">Belongs to the glycosyltransferase 4 family. MraY subfamily.</text>
</comment>
<keyword evidence="3 7" id="KW-0808">Transferase</keyword>
<dbReference type="GO" id="GO:0046872">
    <property type="term" value="F:metal ion binding"/>
    <property type="evidence" value="ECO:0007669"/>
    <property type="project" value="UniProtKB-KW"/>
</dbReference>
<comment type="caution">
    <text evidence="10">The sequence shown here is derived from an EMBL/GenBank/DDBJ whole genome shotgun (WGS) entry which is preliminary data.</text>
</comment>
<dbReference type="PROSITE" id="PS01348">
    <property type="entry name" value="MRAY_2"/>
    <property type="match status" value="1"/>
</dbReference>
<evidence type="ECO:0000256" key="2">
    <source>
        <dbReference type="ARBA" id="ARBA00005583"/>
    </source>
</evidence>
<comment type="pathway">
    <text evidence="7">Cell wall biogenesis; peptidoglycan biosynthesis.</text>
</comment>
<keyword evidence="7" id="KW-0573">Peptidoglycan synthesis</keyword>
<dbReference type="InterPro" id="IPR018480">
    <property type="entry name" value="PNAcMuramoyl-5peptid_Trfase_CS"/>
</dbReference>
<comment type="subcellular location">
    <subcellularLocation>
        <location evidence="7">Cell membrane</location>
        <topology evidence="7">Multi-pass membrane protein</topology>
    </subcellularLocation>
    <subcellularLocation>
        <location evidence="1">Membrane</location>
        <topology evidence="1">Multi-pass membrane protein</topology>
    </subcellularLocation>
</comment>
<dbReference type="NCBIfam" id="TIGR00445">
    <property type="entry name" value="mraY"/>
    <property type="match status" value="1"/>
</dbReference>
<keyword evidence="6 7" id="KW-0472">Membrane</keyword>
<dbReference type="Pfam" id="PF00953">
    <property type="entry name" value="Glycos_transf_4"/>
    <property type="match status" value="1"/>
</dbReference>
<dbReference type="GO" id="GO:0008360">
    <property type="term" value="P:regulation of cell shape"/>
    <property type="evidence" value="ECO:0007669"/>
    <property type="project" value="UniProtKB-KW"/>
</dbReference>
<gene>
    <name evidence="7" type="primary">mraY</name>
    <name evidence="10" type="ORF">HXL70_00350</name>
</gene>
<dbReference type="CDD" id="cd06852">
    <property type="entry name" value="GT_MraY"/>
    <property type="match status" value="1"/>
</dbReference>
<dbReference type="GO" id="GO:0051301">
    <property type="term" value="P:cell division"/>
    <property type="evidence" value="ECO:0007669"/>
    <property type="project" value="UniProtKB-KW"/>
</dbReference>
<feature type="transmembrane region" description="Helical" evidence="7">
    <location>
        <begin position="48"/>
        <end position="69"/>
    </location>
</feature>
<feature type="transmembrane region" description="Helical" evidence="7">
    <location>
        <begin position="75"/>
        <end position="96"/>
    </location>
</feature>
<evidence type="ECO:0000256" key="6">
    <source>
        <dbReference type="ARBA" id="ARBA00023136"/>
    </source>
</evidence>
<dbReference type="GO" id="GO:0005886">
    <property type="term" value="C:plasma membrane"/>
    <property type="evidence" value="ECO:0007669"/>
    <property type="project" value="UniProtKB-SubCell"/>
</dbReference>
<dbReference type="PANTHER" id="PTHR22926:SF5">
    <property type="entry name" value="PHOSPHO-N-ACETYLMURAMOYL-PENTAPEPTIDE-TRANSFERASE HOMOLOG"/>
    <property type="match status" value="1"/>
</dbReference>
<dbReference type="GO" id="GO:0008963">
    <property type="term" value="F:phospho-N-acetylmuramoyl-pentapeptide-transferase activity"/>
    <property type="evidence" value="ECO:0007669"/>
    <property type="project" value="UniProtKB-UniRule"/>
</dbReference>
<dbReference type="PANTHER" id="PTHR22926">
    <property type="entry name" value="PHOSPHO-N-ACETYLMURAMOYL-PENTAPEPTIDE-TRANSFERASE"/>
    <property type="match status" value="1"/>
</dbReference>
<feature type="transmembrane region" description="Helical" evidence="7">
    <location>
        <begin position="249"/>
        <end position="275"/>
    </location>
</feature>
<evidence type="ECO:0000256" key="4">
    <source>
        <dbReference type="ARBA" id="ARBA00022692"/>
    </source>
</evidence>
<dbReference type="GO" id="GO:0009252">
    <property type="term" value="P:peptidoglycan biosynthetic process"/>
    <property type="evidence" value="ECO:0007669"/>
    <property type="project" value="UniProtKB-UniRule"/>
</dbReference>
<dbReference type="HAMAP" id="MF_00038">
    <property type="entry name" value="MraY"/>
    <property type="match status" value="1"/>
</dbReference>
<dbReference type="AlphaFoldDB" id="A0A930B420"/>
<keyword evidence="7" id="KW-0132">Cell division</keyword>
<comment type="catalytic activity">
    <reaction evidence="7">
        <text>UDP-N-acetyl-alpha-D-muramoyl-L-alanyl-gamma-D-glutamyl-meso-2,6-diaminopimeloyl-D-alanyl-D-alanine + di-trans,octa-cis-undecaprenyl phosphate = di-trans,octa-cis-undecaprenyl diphospho-N-acetyl-alpha-D-muramoyl-L-alanyl-D-glutamyl-meso-2,6-diaminopimeloyl-D-alanyl-D-alanine + UMP</text>
        <dbReference type="Rhea" id="RHEA:28386"/>
        <dbReference type="ChEBI" id="CHEBI:57865"/>
        <dbReference type="ChEBI" id="CHEBI:60392"/>
        <dbReference type="ChEBI" id="CHEBI:61386"/>
        <dbReference type="ChEBI" id="CHEBI:61387"/>
        <dbReference type="EC" id="2.7.8.13"/>
    </reaction>
</comment>
<evidence type="ECO:0000256" key="9">
    <source>
        <dbReference type="PIRSR" id="PIRSR600715-1"/>
    </source>
</evidence>
<protein>
    <recommendedName>
        <fullName evidence="7 8">Phospho-N-acetylmuramoyl-pentapeptide-transferase</fullName>
        <ecNumber evidence="7 8">2.7.8.13</ecNumber>
    </recommendedName>
    <alternativeName>
        <fullName evidence="7">UDP-MurNAc-pentapeptide phosphotransferase</fullName>
    </alternativeName>
</protein>
<accession>A0A930B420</accession>
<reference evidence="10" key="1">
    <citation type="submission" date="2020-04" db="EMBL/GenBank/DDBJ databases">
        <title>Deep metagenomics examines the oral microbiome during advanced dental caries in children, revealing novel taxa and co-occurrences with host molecules.</title>
        <authorList>
            <person name="Baker J.L."/>
            <person name="Morton J.T."/>
            <person name="Dinis M."/>
            <person name="Alvarez R."/>
            <person name="Tran N.C."/>
            <person name="Knight R."/>
            <person name="Edlund A."/>
        </authorList>
    </citation>
    <scope>NUCLEOTIDE SEQUENCE</scope>
    <source>
        <strain evidence="10">JCVI_32_bin.14</strain>
    </source>
</reference>
<dbReference type="InterPro" id="IPR003524">
    <property type="entry name" value="PNAcMuramoyl-5peptid_Trfase"/>
</dbReference>
<dbReference type="EMBL" id="JABZMK010000001">
    <property type="protein sequence ID" value="MBF1128494.1"/>
    <property type="molecule type" value="Genomic_DNA"/>
</dbReference>
<feature type="transmembrane region" description="Helical" evidence="7">
    <location>
        <begin position="199"/>
        <end position="216"/>
    </location>
</feature>
<keyword evidence="7" id="KW-0133">Cell shape</keyword>
<evidence type="ECO:0000256" key="3">
    <source>
        <dbReference type="ARBA" id="ARBA00022679"/>
    </source>
</evidence>
<evidence type="ECO:0000313" key="11">
    <source>
        <dbReference type="Proteomes" id="UP000757890"/>
    </source>
</evidence>
<keyword evidence="7 9" id="KW-0460">Magnesium</keyword>
<feature type="transmembrane region" description="Helical" evidence="7">
    <location>
        <begin position="6"/>
        <end position="27"/>
    </location>
</feature>
<keyword evidence="7" id="KW-0131">Cell cycle</keyword>
<keyword evidence="5 7" id="KW-1133">Transmembrane helix</keyword>
<feature type="transmembrane region" description="Helical" evidence="7">
    <location>
        <begin position="116"/>
        <end position="137"/>
    </location>
</feature>
<evidence type="ECO:0000256" key="7">
    <source>
        <dbReference type="HAMAP-Rule" id="MF_00038"/>
    </source>
</evidence>
<evidence type="ECO:0000313" key="10">
    <source>
        <dbReference type="EMBL" id="MBF1128494.1"/>
    </source>
</evidence>
<keyword evidence="7" id="KW-1003">Cell membrane</keyword>
<dbReference type="Pfam" id="PF10555">
    <property type="entry name" value="MraY_sig1"/>
    <property type="match status" value="1"/>
</dbReference>
<feature type="transmembrane region" description="Helical" evidence="7">
    <location>
        <begin position="175"/>
        <end position="193"/>
    </location>
</feature>
<name>A0A930B420_9FIRM</name>
<evidence type="ECO:0000256" key="1">
    <source>
        <dbReference type="ARBA" id="ARBA00004141"/>
    </source>
</evidence>
<keyword evidence="4 7" id="KW-0812">Transmembrane</keyword>
<evidence type="ECO:0000256" key="8">
    <source>
        <dbReference type="NCBIfam" id="TIGR00445"/>
    </source>
</evidence>
<feature type="transmembrane region" description="Helical" evidence="7">
    <location>
        <begin position="223"/>
        <end position="243"/>
    </location>
</feature>
<feature type="binding site" evidence="9">
    <location>
        <position position="167"/>
    </location>
    <ligand>
        <name>Mg(2+)</name>
        <dbReference type="ChEBI" id="CHEBI:18420"/>
    </ligand>
</feature>
<feature type="transmembrane region" description="Helical" evidence="7">
    <location>
        <begin position="296"/>
        <end position="318"/>
    </location>
</feature>
<dbReference type="Proteomes" id="UP000757890">
    <property type="component" value="Unassembled WGS sequence"/>
</dbReference>
<proteinExistence type="inferred from homology"/>
<dbReference type="RefSeq" id="WP_007069070.1">
    <property type="nucleotide sequence ID" value="NZ_CAKVSM010000027.1"/>
</dbReference>
<feature type="binding site" evidence="9">
    <location>
        <position position="227"/>
    </location>
    <ligand>
        <name>Mg(2+)</name>
        <dbReference type="ChEBI" id="CHEBI:18420"/>
    </ligand>
</feature>
<dbReference type="GO" id="GO:0071555">
    <property type="term" value="P:cell wall organization"/>
    <property type="evidence" value="ECO:0007669"/>
    <property type="project" value="UniProtKB-KW"/>
</dbReference>
<dbReference type="EC" id="2.7.8.13" evidence="7 8"/>
<organism evidence="10 11">
    <name type="scientific">Dialister invisus</name>
    <dbReference type="NCBI Taxonomy" id="218538"/>
    <lineage>
        <taxon>Bacteria</taxon>
        <taxon>Bacillati</taxon>
        <taxon>Bacillota</taxon>
        <taxon>Negativicutes</taxon>
        <taxon>Veillonellales</taxon>
        <taxon>Veillonellaceae</taxon>
        <taxon>Dialister</taxon>
    </lineage>
</organism>
<comment type="function">
    <text evidence="7">Catalyzes the initial step of the lipid cycle reactions in the biosynthesis of the cell wall peptidoglycan: transfers peptidoglycan precursor phospho-MurNAc-pentapeptide from UDP-MurNAc-pentapeptide onto the lipid carrier undecaprenyl phosphate, yielding undecaprenyl-pyrophosphoryl-MurNAc-pentapeptide, known as lipid I.</text>
</comment>
<dbReference type="GeneID" id="78276833"/>
<sequence>MEFTYILYMGEAIALTVMLGVIAIPLARKYKAQQSIREEGPKSHRLKAGTPTMGGLFVCLSVVLVVIWNRLADPSVLWLLFLTLGHGLLGFLDDLIKAEKKRNLGLTAKQKIAGQLILAAFFCWGCVETLHLPYSISIPFSSMEIEIGALYYIFAVLVVVGASNAVNLTDGLDGLASGCSVVTFLAYSVYCYVNGIHDIGLFSAILAGGCVGFLFFNYHPAEIFMGDTGSLALGGAVAGIAIVTKTELLLIFLGMVFVLEALSVILQVVSFQLTGKRIFKMSPLHHHFELSGWSEVRVVWSFWIFACIMACVTLMISFKA</sequence>